<dbReference type="Gene3D" id="1.20.1420.30">
    <property type="entry name" value="NCX, central ion-binding region"/>
    <property type="match status" value="1"/>
</dbReference>
<dbReference type="EMBL" id="LXEV01000014">
    <property type="protein sequence ID" value="OAT48942.1"/>
    <property type="molecule type" value="Genomic_DNA"/>
</dbReference>
<feature type="transmembrane region" description="Helical" evidence="5">
    <location>
        <begin position="231"/>
        <end position="258"/>
    </location>
</feature>
<protein>
    <submittedName>
        <fullName evidence="7">Calcium/sodium:proton antiporter</fullName>
    </submittedName>
</protein>
<feature type="transmembrane region" description="Helical" evidence="5">
    <location>
        <begin position="198"/>
        <end position="219"/>
    </location>
</feature>
<keyword evidence="2 5" id="KW-0812">Transmembrane</keyword>
<dbReference type="InterPro" id="IPR004481">
    <property type="entry name" value="K/Na/Ca-exchanger"/>
</dbReference>
<feature type="transmembrane region" description="Helical" evidence="5">
    <location>
        <begin position="58"/>
        <end position="79"/>
    </location>
</feature>
<evidence type="ECO:0000256" key="1">
    <source>
        <dbReference type="ARBA" id="ARBA00004141"/>
    </source>
</evidence>
<sequence length="349" mass="37888">MFFIGPVVLVFSLPFVHFWKTNGMLLTLSLLIFGLMLLVYASDRLVYGASVFAQSLKISPAVIGVLIVGTGTSLPELFVSTDAAVHNLPDIAIGTAIGSTLTNLLLIAGIGAMIYPMNIQSAVLKKEFPLMIIVILLAGIVVSSGNLGLREGTLLFFIGFASIYLMIKMMHKTLTQTRYVLPLETLSRFELQTNPRNSVALFWVVIALLIIPVATRMIIDNAFILTQQYQISGFFVGLTLLSIGTSLPELATTIVAALRRENELALGNIIGANIFNLTFVLGMPALLSPSGFNVDAFYFSFAVLVAASLLFGIFSLGRKQRLNRGKGIFLLVCFIIYITVLCVAHSLLT</sequence>
<dbReference type="RefSeq" id="WP_082918385.1">
    <property type="nucleotide sequence ID" value="NZ_LXEV01000014.1"/>
</dbReference>
<accession>A0AAJ3HUG2</accession>
<feature type="transmembrane region" description="Helical" evidence="5">
    <location>
        <begin position="297"/>
        <end position="316"/>
    </location>
</feature>
<feature type="transmembrane region" description="Helical" evidence="5">
    <location>
        <begin position="328"/>
        <end position="348"/>
    </location>
</feature>
<keyword evidence="3 5" id="KW-1133">Transmembrane helix</keyword>
<dbReference type="GO" id="GO:0006874">
    <property type="term" value="P:intracellular calcium ion homeostasis"/>
    <property type="evidence" value="ECO:0007669"/>
    <property type="project" value="TreeGrafter"/>
</dbReference>
<feature type="transmembrane region" description="Helical" evidence="5">
    <location>
        <begin position="28"/>
        <end position="46"/>
    </location>
</feature>
<comment type="caution">
    <text evidence="7">The sequence shown here is derived from an EMBL/GenBank/DDBJ whole genome shotgun (WGS) entry which is preliminary data.</text>
</comment>
<evidence type="ECO:0000256" key="4">
    <source>
        <dbReference type="ARBA" id="ARBA00023136"/>
    </source>
</evidence>
<dbReference type="AlphaFoldDB" id="A0AAJ3HUG2"/>
<feature type="domain" description="Sodium/calcium exchanger membrane region" evidence="6">
    <location>
        <begin position="200"/>
        <end position="341"/>
    </location>
</feature>
<evidence type="ECO:0000313" key="7">
    <source>
        <dbReference type="EMBL" id="OAT48942.1"/>
    </source>
</evidence>
<comment type="subcellular location">
    <subcellularLocation>
        <location evidence="1">Membrane</location>
        <topology evidence="1">Multi-pass membrane protein</topology>
    </subcellularLocation>
</comment>
<gene>
    <name evidence="7" type="ORF">M997_0864</name>
</gene>
<feature type="transmembrane region" description="Helical" evidence="5">
    <location>
        <begin position="153"/>
        <end position="170"/>
    </location>
</feature>
<dbReference type="Proteomes" id="UP000078250">
    <property type="component" value="Unassembled WGS sequence"/>
</dbReference>
<dbReference type="InterPro" id="IPR004837">
    <property type="entry name" value="NaCa_Exmemb"/>
</dbReference>
<dbReference type="GO" id="GO:0005886">
    <property type="term" value="C:plasma membrane"/>
    <property type="evidence" value="ECO:0007669"/>
    <property type="project" value="TreeGrafter"/>
</dbReference>
<keyword evidence="8" id="KW-1185">Reference proteome</keyword>
<feature type="transmembrane region" description="Helical" evidence="5">
    <location>
        <begin position="265"/>
        <end position="285"/>
    </location>
</feature>
<evidence type="ECO:0000259" key="6">
    <source>
        <dbReference type="Pfam" id="PF01699"/>
    </source>
</evidence>
<evidence type="ECO:0000256" key="5">
    <source>
        <dbReference type="SAM" id="Phobius"/>
    </source>
</evidence>
<evidence type="ECO:0000313" key="8">
    <source>
        <dbReference type="Proteomes" id="UP000078250"/>
    </source>
</evidence>
<reference evidence="7 8" key="1">
    <citation type="submission" date="2016-04" db="EMBL/GenBank/DDBJ databases">
        <title>ATOL: Assembling a taxonomically balanced genome-scale reconstruction of the evolutionary history of the Enterobacteriaceae.</title>
        <authorList>
            <person name="Plunkett G.III."/>
            <person name="Neeno-Eckwall E.C."/>
            <person name="Glasner J.D."/>
            <person name="Perna N.T."/>
        </authorList>
    </citation>
    <scope>NUCLEOTIDE SEQUENCE [LARGE SCALE GENOMIC DNA]</scope>
    <source>
        <strain evidence="7 8">ATCC 700826</strain>
    </source>
</reference>
<dbReference type="Pfam" id="PF01699">
    <property type="entry name" value="Na_Ca_ex"/>
    <property type="match status" value="2"/>
</dbReference>
<dbReference type="PANTHER" id="PTHR10846">
    <property type="entry name" value="SODIUM/POTASSIUM/CALCIUM EXCHANGER"/>
    <property type="match status" value="1"/>
</dbReference>
<feature type="transmembrane region" description="Helical" evidence="5">
    <location>
        <begin position="128"/>
        <end position="147"/>
    </location>
</feature>
<feature type="domain" description="Sodium/calcium exchanger membrane region" evidence="6">
    <location>
        <begin position="28"/>
        <end position="166"/>
    </location>
</feature>
<dbReference type="GO" id="GO:0008273">
    <property type="term" value="F:calcium, potassium:sodium antiporter activity"/>
    <property type="evidence" value="ECO:0007669"/>
    <property type="project" value="TreeGrafter"/>
</dbReference>
<dbReference type="PANTHER" id="PTHR10846:SF8">
    <property type="entry name" value="INNER MEMBRANE PROTEIN YRBG"/>
    <property type="match status" value="1"/>
</dbReference>
<evidence type="ECO:0000256" key="2">
    <source>
        <dbReference type="ARBA" id="ARBA00022692"/>
    </source>
</evidence>
<feature type="transmembrane region" description="Helical" evidence="5">
    <location>
        <begin position="91"/>
        <end position="116"/>
    </location>
</feature>
<evidence type="ECO:0000256" key="3">
    <source>
        <dbReference type="ARBA" id="ARBA00022989"/>
    </source>
</evidence>
<name>A0AAJ3HUG2_PROHU</name>
<organism evidence="7 8">
    <name type="scientific">Proteus hauseri ATCC 700826</name>
    <dbReference type="NCBI Taxonomy" id="1354271"/>
    <lineage>
        <taxon>Bacteria</taxon>
        <taxon>Pseudomonadati</taxon>
        <taxon>Pseudomonadota</taxon>
        <taxon>Gammaproteobacteria</taxon>
        <taxon>Enterobacterales</taxon>
        <taxon>Morganellaceae</taxon>
        <taxon>Proteus</taxon>
    </lineage>
</organism>
<dbReference type="NCBIfam" id="TIGR00367">
    <property type="entry name" value="calcium/sodium antiporter"/>
    <property type="match status" value="1"/>
</dbReference>
<keyword evidence="4 5" id="KW-0472">Membrane</keyword>
<proteinExistence type="predicted"/>
<dbReference type="InterPro" id="IPR044880">
    <property type="entry name" value="NCX_ion-bd_dom_sf"/>
</dbReference>
<dbReference type="GO" id="GO:0005262">
    <property type="term" value="F:calcium channel activity"/>
    <property type="evidence" value="ECO:0007669"/>
    <property type="project" value="TreeGrafter"/>
</dbReference>